<protein>
    <submittedName>
        <fullName evidence="1">Uncharacterized protein</fullName>
    </submittedName>
</protein>
<keyword evidence="2" id="KW-1185">Reference proteome</keyword>
<accession>A0A7R9MM75</accession>
<dbReference type="OrthoDB" id="406152at2759"/>
<dbReference type="AlphaFoldDB" id="A0A7R9MM75"/>
<dbReference type="EMBL" id="OC944532">
    <property type="protein sequence ID" value="CAD7662869.1"/>
    <property type="molecule type" value="Genomic_DNA"/>
</dbReference>
<evidence type="ECO:0000313" key="2">
    <source>
        <dbReference type="Proteomes" id="UP000728032"/>
    </source>
</evidence>
<organism evidence="1">
    <name type="scientific">Oppiella nova</name>
    <dbReference type="NCBI Taxonomy" id="334625"/>
    <lineage>
        <taxon>Eukaryota</taxon>
        <taxon>Metazoa</taxon>
        <taxon>Ecdysozoa</taxon>
        <taxon>Arthropoda</taxon>
        <taxon>Chelicerata</taxon>
        <taxon>Arachnida</taxon>
        <taxon>Acari</taxon>
        <taxon>Acariformes</taxon>
        <taxon>Sarcoptiformes</taxon>
        <taxon>Oribatida</taxon>
        <taxon>Brachypylina</taxon>
        <taxon>Oppioidea</taxon>
        <taxon>Oppiidae</taxon>
        <taxon>Oppiella</taxon>
    </lineage>
</organism>
<feature type="non-terminal residue" evidence="1">
    <location>
        <position position="205"/>
    </location>
</feature>
<sequence>MPWFETKETNPDKGKWGQHWTMKNMNPDIKDASGKRQIASHFYPLIDLYASGDSHVVDWQLGLMKLSGVTGVLIDWPGTANVWDYPGNAANCEAIIKGCQRVGLEYAIVYEDHNLGMARDAHMLNVTIIEQGKADMVYLRDKHMVNSVLSHDTTTHIPNLMESNGKLSGVTGVLIDWPGTANVWDYPGNAANCEAIIKGCQRVGL</sequence>
<name>A0A7R9MM75_9ACAR</name>
<dbReference type="Proteomes" id="UP000728032">
    <property type="component" value="Unassembled WGS sequence"/>
</dbReference>
<dbReference type="Gene3D" id="3.20.20.80">
    <property type="entry name" value="Glycosidases"/>
    <property type="match status" value="1"/>
</dbReference>
<proteinExistence type="predicted"/>
<reference evidence="1" key="1">
    <citation type="submission" date="2020-11" db="EMBL/GenBank/DDBJ databases">
        <authorList>
            <person name="Tran Van P."/>
        </authorList>
    </citation>
    <scope>NUCLEOTIDE SEQUENCE</scope>
</reference>
<gene>
    <name evidence="1" type="ORF">ONB1V03_LOCUS19429</name>
</gene>
<dbReference type="EMBL" id="CAJPVJ010029707">
    <property type="protein sequence ID" value="CAG2180006.1"/>
    <property type="molecule type" value="Genomic_DNA"/>
</dbReference>
<evidence type="ECO:0000313" key="1">
    <source>
        <dbReference type="EMBL" id="CAD7662869.1"/>
    </source>
</evidence>